<reference evidence="2 3" key="1">
    <citation type="journal article" date="2019" name="Int. J. Syst. Evol. Microbiol.">
        <title>The Global Catalogue of Microorganisms (GCM) 10K type strain sequencing project: providing services to taxonomists for standard genome sequencing and annotation.</title>
        <authorList>
            <consortium name="The Broad Institute Genomics Platform"/>
            <consortium name="The Broad Institute Genome Sequencing Center for Infectious Disease"/>
            <person name="Wu L."/>
            <person name="Ma J."/>
        </authorList>
    </citation>
    <scope>NUCLEOTIDE SEQUENCE [LARGE SCALE GENOMIC DNA]</scope>
    <source>
        <strain evidence="2 3">JCM 14942</strain>
    </source>
</reference>
<feature type="transmembrane region" description="Helical" evidence="1">
    <location>
        <begin position="12"/>
        <end position="31"/>
    </location>
</feature>
<name>A0ABN2BP74_9ACTN</name>
<dbReference type="RefSeq" id="WP_181410844.1">
    <property type="nucleotide sequence ID" value="NZ_BAAAOR010000040.1"/>
</dbReference>
<keyword evidence="3" id="KW-1185">Reference proteome</keyword>
<sequence>MLVILVPSSQKVGTWGMLPVMLLAGTSGIFYPVQRLWDWVVEAARDASLQWVK</sequence>
<keyword evidence="1" id="KW-1133">Transmembrane helix</keyword>
<gene>
    <name evidence="2" type="ORF">GCM10009788_52930</name>
</gene>
<keyword evidence="1" id="KW-0472">Membrane</keyword>
<dbReference type="EMBL" id="BAAAOR010000040">
    <property type="protein sequence ID" value="GAA1543856.1"/>
    <property type="molecule type" value="Genomic_DNA"/>
</dbReference>
<evidence type="ECO:0000313" key="2">
    <source>
        <dbReference type="EMBL" id="GAA1543856.1"/>
    </source>
</evidence>
<organism evidence="2 3">
    <name type="scientific">Nocardioides humi</name>
    <dbReference type="NCBI Taxonomy" id="449461"/>
    <lineage>
        <taxon>Bacteria</taxon>
        <taxon>Bacillati</taxon>
        <taxon>Actinomycetota</taxon>
        <taxon>Actinomycetes</taxon>
        <taxon>Propionibacteriales</taxon>
        <taxon>Nocardioidaceae</taxon>
        <taxon>Nocardioides</taxon>
    </lineage>
</organism>
<dbReference type="Proteomes" id="UP001500842">
    <property type="component" value="Unassembled WGS sequence"/>
</dbReference>
<comment type="caution">
    <text evidence="2">The sequence shown here is derived from an EMBL/GenBank/DDBJ whole genome shotgun (WGS) entry which is preliminary data.</text>
</comment>
<proteinExistence type="predicted"/>
<accession>A0ABN2BP74</accession>
<protein>
    <submittedName>
        <fullName evidence="2">Uncharacterized protein</fullName>
    </submittedName>
</protein>
<keyword evidence="1" id="KW-0812">Transmembrane</keyword>
<evidence type="ECO:0000313" key="3">
    <source>
        <dbReference type="Proteomes" id="UP001500842"/>
    </source>
</evidence>
<evidence type="ECO:0000256" key="1">
    <source>
        <dbReference type="SAM" id="Phobius"/>
    </source>
</evidence>